<dbReference type="Gene3D" id="2.120.10.30">
    <property type="entry name" value="TolB, C-terminal domain"/>
    <property type="match status" value="1"/>
</dbReference>
<organism evidence="3 4">
    <name type="scientific">Sutcliffiella tianshenii</name>
    <dbReference type="NCBI Taxonomy" id="1463404"/>
    <lineage>
        <taxon>Bacteria</taxon>
        <taxon>Bacillati</taxon>
        <taxon>Bacillota</taxon>
        <taxon>Bacilli</taxon>
        <taxon>Bacillales</taxon>
        <taxon>Bacillaceae</taxon>
        <taxon>Sutcliffiella</taxon>
    </lineage>
</organism>
<evidence type="ECO:0000259" key="2">
    <source>
        <dbReference type="Pfam" id="PF00326"/>
    </source>
</evidence>
<evidence type="ECO:0000313" key="3">
    <source>
        <dbReference type="EMBL" id="MBM7619140.1"/>
    </source>
</evidence>
<dbReference type="Gene3D" id="3.40.50.1820">
    <property type="entry name" value="alpha/beta hydrolase"/>
    <property type="match status" value="1"/>
</dbReference>
<dbReference type="Proteomes" id="UP000737402">
    <property type="component" value="Unassembled WGS sequence"/>
</dbReference>
<dbReference type="PANTHER" id="PTHR42776:SF27">
    <property type="entry name" value="DIPEPTIDYL PEPTIDASE FAMILY MEMBER 6"/>
    <property type="match status" value="1"/>
</dbReference>
<dbReference type="Pfam" id="PF00326">
    <property type="entry name" value="Peptidase_S9"/>
    <property type="match status" value="1"/>
</dbReference>
<protein>
    <submittedName>
        <fullName evidence="3">Dipeptidyl aminopeptidase/acylaminoacyl peptidase</fullName>
    </submittedName>
</protein>
<sequence length="593" mass="67640">MLAFKKPEVEQFFRVFNIQDFTVSPDETQLVYSTNLTGHYNLWGMDLPNNYPYPMTFKNQSCHALKYEPSGEYILASFDHDGNELTQFYALPTRGGDLEDLRVDDEYRHMNPKFSEDGKRLYYTGSKNNKTYLNAYRYDLDTKEETLLVEGSGASTYLADVSADEKSFLILKHFANTYSLAYLVEDGETILLTPETDKQHTVSNAIFTGSSSIYLITDYDEDKSYLAHYDVNTKTFSKVTEDHSLDLNAMYYDKKGNRLYLASSNGVEDSFFSFCLESQRLKKEETPVDIIDKVVVGKSGTVYLLGKTATKPANIFRRNDETWEPLTNNRVPAVSDEDLSEPEILTYPSFDGLEIEALFFRAKEGISNGHVILWPHGGPQSSERKSFRSYFQFLVNRGYSIFAPNFRGSSNYGLSYMKMVEGDWGHGPRLDNITGLEWLIDNGYADRDKIFLMGGSYGGYMALLLHGRHPEYFKAVIDIFGVSNLFSFIDSVPDHWKPAMKQWVGDPVEDKERLTVDSPTTYLDTMTKPMLIIQGANDPRVVKKESDQIVEALKEKGRSVEYLVLDDEGHGFSKKENEIKVFQAILSFLDSHL</sequence>
<dbReference type="InterPro" id="IPR011042">
    <property type="entry name" value="6-blade_b-propeller_TolB-like"/>
</dbReference>
<dbReference type="SUPFAM" id="SSF82171">
    <property type="entry name" value="DPP6 N-terminal domain-like"/>
    <property type="match status" value="1"/>
</dbReference>
<feature type="domain" description="Peptidase S9 prolyl oligopeptidase catalytic" evidence="2">
    <location>
        <begin position="386"/>
        <end position="593"/>
    </location>
</feature>
<evidence type="ECO:0000256" key="1">
    <source>
        <dbReference type="ARBA" id="ARBA00022801"/>
    </source>
</evidence>
<comment type="caution">
    <text evidence="3">The sequence shown here is derived from an EMBL/GenBank/DDBJ whole genome shotgun (WGS) entry which is preliminary data.</text>
</comment>
<accession>A0ABS2NWV6</accession>
<keyword evidence="1" id="KW-0378">Hydrolase</keyword>
<keyword evidence="3" id="KW-0031">Aminopeptidase</keyword>
<reference evidence="3 4" key="1">
    <citation type="submission" date="2021-01" db="EMBL/GenBank/DDBJ databases">
        <title>Genomic Encyclopedia of Type Strains, Phase IV (KMG-IV): sequencing the most valuable type-strain genomes for metagenomic binning, comparative biology and taxonomic classification.</title>
        <authorList>
            <person name="Goeker M."/>
        </authorList>
    </citation>
    <scope>NUCLEOTIDE SEQUENCE [LARGE SCALE GENOMIC DNA]</scope>
    <source>
        <strain evidence="3 4">DSM 25879</strain>
    </source>
</reference>
<keyword evidence="4" id="KW-1185">Reference proteome</keyword>
<keyword evidence="3" id="KW-0645">Protease</keyword>
<gene>
    <name evidence="3" type="ORF">JOC95_000989</name>
</gene>
<dbReference type="RefSeq" id="WP_204413971.1">
    <property type="nucleotide sequence ID" value="NZ_JAFBED010000002.1"/>
</dbReference>
<evidence type="ECO:0000313" key="4">
    <source>
        <dbReference type="Proteomes" id="UP000737402"/>
    </source>
</evidence>
<dbReference type="PANTHER" id="PTHR42776">
    <property type="entry name" value="SERINE PEPTIDASE S9 FAMILY MEMBER"/>
    <property type="match status" value="1"/>
</dbReference>
<dbReference type="InterPro" id="IPR001375">
    <property type="entry name" value="Peptidase_S9_cat"/>
</dbReference>
<proteinExistence type="predicted"/>
<dbReference type="SUPFAM" id="SSF53474">
    <property type="entry name" value="alpha/beta-Hydrolases"/>
    <property type="match status" value="1"/>
</dbReference>
<dbReference type="GO" id="GO:0004177">
    <property type="term" value="F:aminopeptidase activity"/>
    <property type="evidence" value="ECO:0007669"/>
    <property type="project" value="UniProtKB-KW"/>
</dbReference>
<dbReference type="InterPro" id="IPR029058">
    <property type="entry name" value="AB_hydrolase_fold"/>
</dbReference>
<name>A0ABS2NWV6_9BACI</name>
<dbReference type="EMBL" id="JAFBED010000002">
    <property type="protein sequence ID" value="MBM7619140.1"/>
    <property type="molecule type" value="Genomic_DNA"/>
</dbReference>